<dbReference type="Pfam" id="PF00512">
    <property type="entry name" value="HisKA"/>
    <property type="match status" value="1"/>
</dbReference>
<dbReference type="GO" id="GO:0000155">
    <property type="term" value="F:phosphorelay sensor kinase activity"/>
    <property type="evidence" value="ECO:0007669"/>
    <property type="project" value="InterPro"/>
</dbReference>
<name>A0A2B3TSZ1_BACCE</name>
<keyword evidence="10" id="KW-0067">ATP-binding</keyword>
<evidence type="ECO:0000256" key="5">
    <source>
        <dbReference type="ARBA" id="ARBA00022553"/>
    </source>
</evidence>
<keyword evidence="11 14" id="KW-1133">Transmembrane helix</keyword>
<dbReference type="SMART" id="SM00304">
    <property type="entry name" value="HAMP"/>
    <property type="match status" value="1"/>
</dbReference>
<keyword evidence="4" id="KW-1003">Cell membrane</keyword>
<keyword evidence="9 17" id="KW-0418">Kinase</keyword>
<dbReference type="GO" id="GO:0005886">
    <property type="term" value="C:plasma membrane"/>
    <property type="evidence" value="ECO:0007669"/>
    <property type="project" value="UniProtKB-SubCell"/>
</dbReference>
<dbReference type="SUPFAM" id="SSF158472">
    <property type="entry name" value="HAMP domain-like"/>
    <property type="match status" value="1"/>
</dbReference>
<comment type="caution">
    <text evidence="17">The sequence shown here is derived from an EMBL/GenBank/DDBJ whole genome shotgun (WGS) entry which is preliminary data.</text>
</comment>
<reference evidence="17 18" key="1">
    <citation type="submission" date="2017-09" db="EMBL/GenBank/DDBJ databases">
        <title>Large-scale bioinformatics analysis of Bacillus genomes uncovers conserved roles of natural products in bacterial physiology.</title>
        <authorList>
            <consortium name="Agbiome Team Llc"/>
            <person name="Bleich R.M."/>
            <person name="Grubbs K.J."/>
            <person name="Santa Maria K.C."/>
            <person name="Allen S.E."/>
            <person name="Farag S."/>
            <person name="Shank E.A."/>
            <person name="Bowers A."/>
        </authorList>
    </citation>
    <scope>NUCLEOTIDE SEQUENCE [LARGE SCALE GENOMIC DNA]</scope>
    <source>
        <strain evidence="17 18">AFS061806</strain>
    </source>
</reference>
<evidence type="ECO:0000313" key="18">
    <source>
        <dbReference type="Proteomes" id="UP000224076"/>
    </source>
</evidence>
<keyword evidence="6" id="KW-0808">Transferase</keyword>
<dbReference type="GO" id="GO:0005524">
    <property type="term" value="F:ATP binding"/>
    <property type="evidence" value="ECO:0007669"/>
    <property type="project" value="UniProtKB-KW"/>
</dbReference>
<dbReference type="PROSITE" id="PS50109">
    <property type="entry name" value="HIS_KIN"/>
    <property type="match status" value="1"/>
</dbReference>
<dbReference type="Pfam" id="PF02518">
    <property type="entry name" value="HATPase_c"/>
    <property type="match status" value="1"/>
</dbReference>
<evidence type="ECO:0000256" key="3">
    <source>
        <dbReference type="ARBA" id="ARBA00012438"/>
    </source>
</evidence>
<evidence type="ECO:0000256" key="14">
    <source>
        <dbReference type="SAM" id="Phobius"/>
    </source>
</evidence>
<dbReference type="Gene3D" id="3.30.565.10">
    <property type="entry name" value="Histidine kinase-like ATPase, C-terminal domain"/>
    <property type="match status" value="1"/>
</dbReference>
<dbReference type="Gene3D" id="1.10.287.130">
    <property type="match status" value="1"/>
</dbReference>
<evidence type="ECO:0000256" key="7">
    <source>
        <dbReference type="ARBA" id="ARBA00022692"/>
    </source>
</evidence>
<dbReference type="FunFam" id="3.30.565.10:FF:000013">
    <property type="entry name" value="Two-component sensor histidine kinase"/>
    <property type="match status" value="1"/>
</dbReference>
<comment type="subcellular location">
    <subcellularLocation>
        <location evidence="2">Cell membrane</location>
        <topology evidence="2">Multi-pass membrane protein</topology>
    </subcellularLocation>
</comment>
<evidence type="ECO:0000256" key="2">
    <source>
        <dbReference type="ARBA" id="ARBA00004651"/>
    </source>
</evidence>
<evidence type="ECO:0000256" key="9">
    <source>
        <dbReference type="ARBA" id="ARBA00022777"/>
    </source>
</evidence>
<dbReference type="CDD" id="cd00082">
    <property type="entry name" value="HisKA"/>
    <property type="match status" value="1"/>
</dbReference>
<dbReference type="PANTHER" id="PTHR45528">
    <property type="entry name" value="SENSOR HISTIDINE KINASE CPXA"/>
    <property type="match status" value="1"/>
</dbReference>
<evidence type="ECO:0000259" key="16">
    <source>
        <dbReference type="PROSITE" id="PS50885"/>
    </source>
</evidence>
<dbReference type="InterPro" id="IPR003661">
    <property type="entry name" value="HisK_dim/P_dom"/>
</dbReference>
<dbReference type="SMART" id="SM00388">
    <property type="entry name" value="HisKA"/>
    <property type="match status" value="1"/>
</dbReference>
<dbReference type="SMART" id="SM00387">
    <property type="entry name" value="HATPase_c"/>
    <property type="match status" value="1"/>
</dbReference>
<feature type="domain" description="HAMP" evidence="16">
    <location>
        <begin position="90"/>
        <end position="142"/>
    </location>
</feature>
<keyword evidence="13 14" id="KW-0472">Membrane</keyword>
<feature type="domain" description="Histidine kinase" evidence="15">
    <location>
        <begin position="157"/>
        <end position="373"/>
    </location>
</feature>
<feature type="transmembrane region" description="Helical" evidence="14">
    <location>
        <begin position="33"/>
        <end position="59"/>
    </location>
</feature>
<dbReference type="Proteomes" id="UP000224076">
    <property type="component" value="Unassembled WGS sequence"/>
</dbReference>
<keyword evidence="7 14" id="KW-0812">Transmembrane</keyword>
<dbReference type="Pfam" id="PF00672">
    <property type="entry name" value="HAMP"/>
    <property type="match status" value="1"/>
</dbReference>
<keyword evidence="8" id="KW-0547">Nucleotide-binding</keyword>
<protein>
    <recommendedName>
        <fullName evidence="3">histidine kinase</fullName>
        <ecNumber evidence="3">2.7.13.3</ecNumber>
    </recommendedName>
</protein>
<dbReference type="EMBL" id="NVDG01000066">
    <property type="protein sequence ID" value="PFU37467.1"/>
    <property type="molecule type" value="Genomic_DNA"/>
</dbReference>
<dbReference type="SUPFAM" id="SSF47384">
    <property type="entry name" value="Homodimeric domain of signal transducing histidine kinase"/>
    <property type="match status" value="1"/>
</dbReference>
<evidence type="ECO:0000259" key="15">
    <source>
        <dbReference type="PROSITE" id="PS50109"/>
    </source>
</evidence>
<dbReference type="InterPro" id="IPR003660">
    <property type="entry name" value="HAMP_dom"/>
</dbReference>
<evidence type="ECO:0000256" key="4">
    <source>
        <dbReference type="ARBA" id="ARBA00022475"/>
    </source>
</evidence>
<dbReference type="InterPro" id="IPR036097">
    <property type="entry name" value="HisK_dim/P_sf"/>
</dbReference>
<dbReference type="InterPro" id="IPR003594">
    <property type="entry name" value="HATPase_dom"/>
</dbReference>
<evidence type="ECO:0000256" key="1">
    <source>
        <dbReference type="ARBA" id="ARBA00000085"/>
    </source>
</evidence>
<organism evidence="17 18">
    <name type="scientific">Bacillus cereus</name>
    <dbReference type="NCBI Taxonomy" id="1396"/>
    <lineage>
        <taxon>Bacteria</taxon>
        <taxon>Bacillati</taxon>
        <taxon>Bacillota</taxon>
        <taxon>Bacilli</taxon>
        <taxon>Bacillales</taxon>
        <taxon>Bacillaceae</taxon>
        <taxon>Bacillus</taxon>
        <taxon>Bacillus cereus group</taxon>
    </lineage>
</organism>
<evidence type="ECO:0000256" key="6">
    <source>
        <dbReference type="ARBA" id="ARBA00022679"/>
    </source>
</evidence>
<evidence type="ECO:0000256" key="12">
    <source>
        <dbReference type="ARBA" id="ARBA00023012"/>
    </source>
</evidence>
<dbReference type="InterPro" id="IPR050398">
    <property type="entry name" value="HssS/ArlS-like"/>
</dbReference>
<evidence type="ECO:0000313" key="17">
    <source>
        <dbReference type="EMBL" id="PFU37467.1"/>
    </source>
</evidence>
<evidence type="ECO:0000256" key="13">
    <source>
        <dbReference type="ARBA" id="ARBA00023136"/>
    </source>
</evidence>
<dbReference type="PROSITE" id="PS50885">
    <property type="entry name" value="HAMP"/>
    <property type="match status" value="1"/>
</dbReference>
<keyword evidence="12" id="KW-0902">Two-component regulatory system</keyword>
<dbReference type="InterPro" id="IPR005467">
    <property type="entry name" value="His_kinase_dom"/>
</dbReference>
<feature type="transmembrane region" description="Helical" evidence="14">
    <location>
        <begin position="71"/>
        <end position="87"/>
    </location>
</feature>
<dbReference type="SUPFAM" id="SSF55874">
    <property type="entry name" value="ATPase domain of HSP90 chaperone/DNA topoisomerase II/histidine kinase"/>
    <property type="match status" value="1"/>
</dbReference>
<sequence length="375" mass="43207">MKRIQKNRSLFKMFGESDIKLKVKSLQGIRAKFFIAFICSILLATVSIIVFQILIGNIYSHANALEEKYSFLYFIVFLIFTTIYFAFMTKTMMKRLSEINKNVKEISNGNFEIHIPISKNDEIGELATNVNRMAKSLKESIENEKKSQEMKNEMISNISHDLRTPVTSLIGYADLLGNKLHSNGEECEQYVSILKRKSYELKNQVDDLLEYCQINYREIELHKSVVNMKAFIEQIMIDFVPQLDDADMSFCVNGDKELHVEMDVALMVRLFENVISNSIMYGKDGKQILIQISKRDMNVEIEIKNFGQCIPNENLPYVFEKFYRGEKSRSSHTGGKGMGLAIARSIAELHKGDITVRSNDKETVFTIVLPQYKEM</sequence>
<keyword evidence="5" id="KW-0597">Phosphoprotein</keyword>
<proteinExistence type="predicted"/>
<dbReference type="PRINTS" id="PR00344">
    <property type="entry name" value="BCTRLSENSOR"/>
</dbReference>
<evidence type="ECO:0000256" key="11">
    <source>
        <dbReference type="ARBA" id="ARBA00022989"/>
    </source>
</evidence>
<comment type="catalytic activity">
    <reaction evidence="1">
        <text>ATP + protein L-histidine = ADP + protein N-phospho-L-histidine.</text>
        <dbReference type="EC" id="2.7.13.3"/>
    </reaction>
</comment>
<dbReference type="PANTHER" id="PTHR45528:SF1">
    <property type="entry name" value="SENSOR HISTIDINE KINASE CPXA"/>
    <property type="match status" value="1"/>
</dbReference>
<dbReference type="InterPro" id="IPR004358">
    <property type="entry name" value="Sig_transdc_His_kin-like_C"/>
</dbReference>
<dbReference type="EC" id="2.7.13.3" evidence="3"/>
<evidence type="ECO:0000256" key="8">
    <source>
        <dbReference type="ARBA" id="ARBA00022741"/>
    </source>
</evidence>
<gene>
    <name evidence="17" type="ORF">COK86_28635</name>
</gene>
<dbReference type="AlphaFoldDB" id="A0A2B3TSZ1"/>
<dbReference type="InterPro" id="IPR036890">
    <property type="entry name" value="HATPase_C_sf"/>
</dbReference>
<accession>A0A2B3TSZ1</accession>
<dbReference type="CDD" id="cd06225">
    <property type="entry name" value="HAMP"/>
    <property type="match status" value="1"/>
</dbReference>
<evidence type="ECO:0000256" key="10">
    <source>
        <dbReference type="ARBA" id="ARBA00022840"/>
    </source>
</evidence>
<dbReference type="FunFam" id="1.10.287.130:FF:000109">
    <property type="entry name" value="Sensor histidine kinase"/>
    <property type="match status" value="1"/>
</dbReference>
<dbReference type="Gene3D" id="6.10.340.10">
    <property type="match status" value="1"/>
</dbReference>